<dbReference type="Proteomes" id="UP000605427">
    <property type="component" value="Unassembled WGS sequence"/>
</dbReference>
<evidence type="ECO:0000259" key="1">
    <source>
        <dbReference type="PROSITE" id="PS51186"/>
    </source>
</evidence>
<accession>A0ABQ1ZVX0</accession>
<dbReference type="InterPro" id="IPR016181">
    <property type="entry name" value="Acyl_CoA_acyltransferase"/>
</dbReference>
<name>A0ABQ1ZVX0_9BACL</name>
<proteinExistence type="predicted"/>
<dbReference type="PANTHER" id="PTHR43792:SF9">
    <property type="entry name" value="RIBOSOMAL-PROTEIN-ALANINE ACETYLTRANSFERASE"/>
    <property type="match status" value="1"/>
</dbReference>
<evidence type="ECO:0000313" key="2">
    <source>
        <dbReference type="EMBL" id="GGH78877.1"/>
    </source>
</evidence>
<dbReference type="RefSeq" id="WP_172243784.1">
    <property type="nucleotide sequence ID" value="NZ_BMDD01000003.1"/>
</dbReference>
<dbReference type="EMBL" id="BMDD01000003">
    <property type="protein sequence ID" value="GGH78877.1"/>
    <property type="molecule type" value="Genomic_DNA"/>
</dbReference>
<organism evidence="2 3">
    <name type="scientific">Saccharibacillus endophyticus</name>
    <dbReference type="NCBI Taxonomy" id="2060666"/>
    <lineage>
        <taxon>Bacteria</taxon>
        <taxon>Bacillati</taxon>
        <taxon>Bacillota</taxon>
        <taxon>Bacilli</taxon>
        <taxon>Bacillales</taxon>
        <taxon>Paenibacillaceae</taxon>
        <taxon>Saccharibacillus</taxon>
    </lineage>
</organism>
<dbReference type="SUPFAM" id="SSF55729">
    <property type="entry name" value="Acyl-CoA N-acyltransferases (Nat)"/>
    <property type="match status" value="1"/>
</dbReference>
<gene>
    <name evidence="2" type="ORF">GCM10007362_24820</name>
</gene>
<reference evidence="3" key="1">
    <citation type="journal article" date="2019" name="Int. J. Syst. Evol. Microbiol.">
        <title>The Global Catalogue of Microorganisms (GCM) 10K type strain sequencing project: providing services to taxonomists for standard genome sequencing and annotation.</title>
        <authorList>
            <consortium name="The Broad Institute Genomics Platform"/>
            <consortium name="The Broad Institute Genome Sequencing Center for Infectious Disease"/>
            <person name="Wu L."/>
            <person name="Ma J."/>
        </authorList>
    </citation>
    <scope>NUCLEOTIDE SEQUENCE [LARGE SCALE GENOMIC DNA]</scope>
    <source>
        <strain evidence="3">CCM 8702</strain>
    </source>
</reference>
<dbReference type="InterPro" id="IPR051531">
    <property type="entry name" value="N-acetyltransferase"/>
</dbReference>
<protein>
    <submittedName>
        <fullName evidence="2">N-acetyltransferase</fullName>
    </submittedName>
</protein>
<dbReference type="Gene3D" id="3.40.630.30">
    <property type="match status" value="1"/>
</dbReference>
<feature type="domain" description="N-acetyltransferase" evidence="1">
    <location>
        <begin position="22"/>
        <end position="190"/>
    </location>
</feature>
<dbReference type="InterPro" id="IPR000182">
    <property type="entry name" value="GNAT_dom"/>
</dbReference>
<evidence type="ECO:0000313" key="3">
    <source>
        <dbReference type="Proteomes" id="UP000605427"/>
    </source>
</evidence>
<comment type="caution">
    <text evidence="2">The sequence shown here is derived from an EMBL/GenBank/DDBJ whole genome shotgun (WGS) entry which is preliminary data.</text>
</comment>
<dbReference type="PANTHER" id="PTHR43792">
    <property type="entry name" value="GNAT FAMILY, PUTATIVE (AFU_ORTHOLOGUE AFUA_3G00765)-RELATED-RELATED"/>
    <property type="match status" value="1"/>
</dbReference>
<sequence length="197" mass="22423">MADKERISGNLPSWLPIRTERLELRILTHEDIRKWSRTADDTEVNRYLASAGRTFGVGNPDRMYRQIEESYRSLSALHLGIFLHGGEEIIGLCSFQRWDARGGKAELGFALSHEYWGKGYATEAAAALADFGFEHLELERIQARCFVKNAASLRVLAKIGMERQHRPEFGFGVKRRDDELGVVVFTLTPEKLKENQA</sequence>
<dbReference type="Pfam" id="PF13302">
    <property type="entry name" value="Acetyltransf_3"/>
    <property type="match status" value="1"/>
</dbReference>
<keyword evidence="3" id="KW-1185">Reference proteome</keyword>
<dbReference type="PROSITE" id="PS51186">
    <property type="entry name" value="GNAT"/>
    <property type="match status" value="1"/>
</dbReference>